<organism evidence="2 3">
    <name type="scientific">Candidatus Danuiimicrobium aquiferis</name>
    <dbReference type="NCBI Taxonomy" id="1801832"/>
    <lineage>
        <taxon>Bacteria</taxon>
        <taxon>Pseudomonadati</taxon>
        <taxon>Candidatus Omnitrophota</taxon>
        <taxon>Candidatus Danuiimicrobium</taxon>
    </lineage>
</organism>
<evidence type="ECO:0000313" key="2">
    <source>
        <dbReference type="EMBL" id="OGW96802.1"/>
    </source>
</evidence>
<gene>
    <name evidence="2" type="ORF">A3G33_01565</name>
</gene>
<feature type="signal peptide" evidence="1">
    <location>
        <begin position="1"/>
        <end position="21"/>
    </location>
</feature>
<sequence>MKTNWKKVSVVLLVGYVFTYAAIDKAYATASTHIWAPSTDVQSYDTGHITADVYIPTQRNGDGSRANTITNTGLTFGLLPFQKFNAEAGFDYKTGYGKLDSYPIYFNGKVGIPEDAFGRYFPAIAGGIYDFGTQADKTTNNIFYAKVAKTLKINNFSLGRYSIGYFWGNDKLLLNQQGEKDANGILAAWERTVPEINDKLWLCVEYQGTKSSYGALNVGFSWKFTPSTSVLLGYQFYNNRELADTATIQVDVDFDFIVRKLQKWKKTKKE</sequence>
<evidence type="ECO:0008006" key="4">
    <source>
        <dbReference type="Google" id="ProtNLM"/>
    </source>
</evidence>
<name>A0A1G1KVK4_9BACT</name>
<dbReference type="AlphaFoldDB" id="A0A1G1KVK4"/>
<protein>
    <recommendedName>
        <fullName evidence="4">Outer membrane protein beta-barrel domain-containing protein</fullName>
    </recommendedName>
</protein>
<keyword evidence="1" id="KW-0732">Signal</keyword>
<evidence type="ECO:0000256" key="1">
    <source>
        <dbReference type="SAM" id="SignalP"/>
    </source>
</evidence>
<reference evidence="2 3" key="1">
    <citation type="journal article" date="2016" name="Nat. Commun.">
        <title>Thousands of microbial genomes shed light on interconnected biogeochemical processes in an aquifer system.</title>
        <authorList>
            <person name="Anantharaman K."/>
            <person name="Brown C.T."/>
            <person name="Hug L.A."/>
            <person name="Sharon I."/>
            <person name="Castelle C.J."/>
            <person name="Probst A.J."/>
            <person name="Thomas B.C."/>
            <person name="Singh A."/>
            <person name="Wilkins M.J."/>
            <person name="Karaoz U."/>
            <person name="Brodie E.L."/>
            <person name="Williams K.H."/>
            <person name="Hubbard S.S."/>
            <person name="Banfield J.F."/>
        </authorList>
    </citation>
    <scope>NUCLEOTIDE SEQUENCE [LARGE SCALE GENOMIC DNA]</scope>
</reference>
<accession>A0A1G1KVK4</accession>
<dbReference type="EMBL" id="MHFR01000048">
    <property type="protein sequence ID" value="OGW96802.1"/>
    <property type="molecule type" value="Genomic_DNA"/>
</dbReference>
<evidence type="ECO:0000313" key="3">
    <source>
        <dbReference type="Proteomes" id="UP000178187"/>
    </source>
</evidence>
<comment type="caution">
    <text evidence="2">The sequence shown here is derived from an EMBL/GenBank/DDBJ whole genome shotgun (WGS) entry which is preliminary data.</text>
</comment>
<proteinExistence type="predicted"/>
<feature type="chain" id="PRO_5009576565" description="Outer membrane protein beta-barrel domain-containing protein" evidence="1">
    <location>
        <begin position="22"/>
        <end position="270"/>
    </location>
</feature>
<dbReference type="Proteomes" id="UP000178187">
    <property type="component" value="Unassembled WGS sequence"/>
</dbReference>